<dbReference type="AlphaFoldDB" id="A0A1G5N9V1"/>
<dbReference type="InterPro" id="IPR027417">
    <property type="entry name" value="P-loop_NTPase"/>
</dbReference>
<evidence type="ECO:0000256" key="7">
    <source>
        <dbReference type="ARBA" id="ARBA00023134"/>
    </source>
</evidence>
<dbReference type="CDD" id="cd01876">
    <property type="entry name" value="YihA_EngB"/>
    <property type="match status" value="1"/>
</dbReference>
<feature type="region of interest" description="Disordered" evidence="11">
    <location>
        <begin position="1"/>
        <end position="26"/>
    </location>
</feature>
<name>A0A1G5N9V1_AFIMA</name>
<evidence type="ECO:0000256" key="2">
    <source>
        <dbReference type="ARBA" id="ARBA00009638"/>
    </source>
</evidence>
<dbReference type="PROSITE" id="PS51706">
    <property type="entry name" value="G_ENGB"/>
    <property type="match status" value="1"/>
</dbReference>
<dbReference type="GO" id="GO:0005525">
    <property type="term" value="F:GTP binding"/>
    <property type="evidence" value="ECO:0007669"/>
    <property type="project" value="UniProtKB-UniRule"/>
</dbReference>
<sequence length="236" mass="25591">MPHEPPEGQSDSQRDSRQGNPWGSPWRYVASAPNLAALPPEGPVEIAFAGRSNVGKSSLINALTRQKDLARTSKTPGRTQALNFFVPDKPGDSGEEPLIALVDMPGYGFAKAPKDKVEDWTKLIHDYLKGRATLRRVFLLIDARHGLKAADLTVMKELDTAAVTYQIVLTKADKPKPGELARLIEATAEAIRKRPAAFPEILATSSFKDSGLDAVRTTAAALIDWQGGRDLLDTAP</sequence>
<keyword evidence="3 10" id="KW-0132">Cell division</keyword>
<evidence type="ECO:0000256" key="5">
    <source>
        <dbReference type="ARBA" id="ARBA00022741"/>
    </source>
</evidence>
<evidence type="ECO:0000259" key="12">
    <source>
        <dbReference type="PROSITE" id="PS51706"/>
    </source>
</evidence>
<evidence type="ECO:0000256" key="3">
    <source>
        <dbReference type="ARBA" id="ARBA00022618"/>
    </source>
</evidence>
<evidence type="ECO:0000256" key="11">
    <source>
        <dbReference type="SAM" id="MobiDB-lite"/>
    </source>
</evidence>
<keyword evidence="6" id="KW-0460">Magnesium</keyword>
<gene>
    <name evidence="10" type="primary">engB</name>
    <name evidence="13" type="ORF">SAMN03080610_01655</name>
</gene>
<dbReference type="Proteomes" id="UP000199347">
    <property type="component" value="Unassembled WGS sequence"/>
</dbReference>
<evidence type="ECO:0000256" key="10">
    <source>
        <dbReference type="HAMAP-Rule" id="MF_00321"/>
    </source>
</evidence>
<comment type="similarity">
    <text evidence="2 10">Belongs to the TRAFAC class TrmE-Era-EngA-EngB-Septin-like GTPase superfamily. EngB GTPase family.</text>
</comment>
<organism evidence="13 14">
    <name type="scientific">Afifella marina DSM 2698</name>
    <dbReference type="NCBI Taxonomy" id="1120955"/>
    <lineage>
        <taxon>Bacteria</taxon>
        <taxon>Pseudomonadati</taxon>
        <taxon>Pseudomonadota</taxon>
        <taxon>Alphaproteobacteria</taxon>
        <taxon>Hyphomicrobiales</taxon>
        <taxon>Afifellaceae</taxon>
        <taxon>Afifella</taxon>
    </lineage>
</organism>
<dbReference type="OrthoDB" id="9804921at2"/>
<comment type="function">
    <text evidence="10">Necessary for normal cell division and for the maintenance of normal septation.</text>
</comment>
<keyword evidence="14" id="KW-1185">Reference proteome</keyword>
<dbReference type="EMBL" id="FMVW01000003">
    <property type="protein sequence ID" value="SCZ34215.1"/>
    <property type="molecule type" value="Genomic_DNA"/>
</dbReference>
<dbReference type="HAMAP" id="MF_00321">
    <property type="entry name" value="GTPase_EngB"/>
    <property type="match status" value="1"/>
</dbReference>
<protein>
    <recommendedName>
        <fullName evidence="10">Probable GTP-binding protein EngB</fullName>
    </recommendedName>
</protein>
<evidence type="ECO:0000256" key="9">
    <source>
        <dbReference type="ARBA" id="ARBA00023306"/>
    </source>
</evidence>
<feature type="domain" description="EngB-type G" evidence="12">
    <location>
        <begin position="42"/>
        <end position="225"/>
    </location>
</feature>
<dbReference type="GO" id="GO:0000917">
    <property type="term" value="P:division septum assembly"/>
    <property type="evidence" value="ECO:0007669"/>
    <property type="project" value="UniProtKB-KW"/>
</dbReference>
<dbReference type="Gene3D" id="3.40.50.300">
    <property type="entry name" value="P-loop containing nucleotide triphosphate hydrolases"/>
    <property type="match status" value="1"/>
</dbReference>
<dbReference type="InterPro" id="IPR006073">
    <property type="entry name" value="GTP-bd"/>
</dbReference>
<evidence type="ECO:0000256" key="1">
    <source>
        <dbReference type="ARBA" id="ARBA00001946"/>
    </source>
</evidence>
<dbReference type="GO" id="GO:0005829">
    <property type="term" value="C:cytosol"/>
    <property type="evidence" value="ECO:0007669"/>
    <property type="project" value="TreeGrafter"/>
</dbReference>
<keyword evidence="7 10" id="KW-0342">GTP-binding</keyword>
<keyword evidence="4" id="KW-0479">Metal-binding</keyword>
<comment type="cofactor">
    <cofactor evidence="1">
        <name>Mg(2+)</name>
        <dbReference type="ChEBI" id="CHEBI:18420"/>
    </cofactor>
</comment>
<evidence type="ECO:0000256" key="4">
    <source>
        <dbReference type="ARBA" id="ARBA00022723"/>
    </source>
</evidence>
<dbReference type="STRING" id="1120955.SAMN03080610_01655"/>
<evidence type="ECO:0000313" key="13">
    <source>
        <dbReference type="EMBL" id="SCZ34215.1"/>
    </source>
</evidence>
<dbReference type="InterPro" id="IPR030393">
    <property type="entry name" value="G_ENGB_dom"/>
</dbReference>
<evidence type="ECO:0000256" key="6">
    <source>
        <dbReference type="ARBA" id="ARBA00022842"/>
    </source>
</evidence>
<dbReference type="SUPFAM" id="SSF52540">
    <property type="entry name" value="P-loop containing nucleoside triphosphate hydrolases"/>
    <property type="match status" value="1"/>
</dbReference>
<dbReference type="Pfam" id="PF01926">
    <property type="entry name" value="MMR_HSR1"/>
    <property type="match status" value="1"/>
</dbReference>
<dbReference type="PANTHER" id="PTHR11649:SF13">
    <property type="entry name" value="ENGB-TYPE G DOMAIN-CONTAINING PROTEIN"/>
    <property type="match status" value="1"/>
</dbReference>
<reference evidence="13 14" key="1">
    <citation type="submission" date="2016-10" db="EMBL/GenBank/DDBJ databases">
        <authorList>
            <person name="de Groot N.N."/>
        </authorList>
    </citation>
    <scope>NUCLEOTIDE SEQUENCE [LARGE SCALE GENOMIC DNA]</scope>
    <source>
        <strain evidence="13 14">DSM 2698</strain>
    </source>
</reference>
<keyword evidence="5 10" id="KW-0547">Nucleotide-binding</keyword>
<feature type="compositionally biased region" description="Basic and acidic residues" evidence="11">
    <location>
        <begin position="1"/>
        <end position="17"/>
    </location>
</feature>
<dbReference type="RefSeq" id="WP_092811504.1">
    <property type="nucleotide sequence ID" value="NZ_FMVW01000003.1"/>
</dbReference>
<evidence type="ECO:0000313" key="14">
    <source>
        <dbReference type="Proteomes" id="UP000199347"/>
    </source>
</evidence>
<keyword evidence="8 10" id="KW-0717">Septation</keyword>
<dbReference type="PANTHER" id="PTHR11649">
    <property type="entry name" value="MSS1/TRME-RELATED GTP-BINDING PROTEIN"/>
    <property type="match status" value="1"/>
</dbReference>
<keyword evidence="9 10" id="KW-0131">Cell cycle</keyword>
<evidence type="ECO:0000256" key="8">
    <source>
        <dbReference type="ARBA" id="ARBA00023210"/>
    </source>
</evidence>
<dbReference type="InterPro" id="IPR019987">
    <property type="entry name" value="GTP-bd_ribosome_bio_YsxC"/>
</dbReference>
<dbReference type="GO" id="GO:0046872">
    <property type="term" value="F:metal ion binding"/>
    <property type="evidence" value="ECO:0007669"/>
    <property type="project" value="UniProtKB-KW"/>
</dbReference>
<proteinExistence type="inferred from homology"/>
<dbReference type="NCBIfam" id="TIGR03598">
    <property type="entry name" value="GTPase_YsxC"/>
    <property type="match status" value="1"/>
</dbReference>
<accession>A0A1G5N9V1</accession>